<organism evidence="1 2">
    <name type="scientific">Sphaerimonospora cavernae</name>
    <dbReference type="NCBI Taxonomy" id="1740611"/>
    <lineage>
        <taxon>Bacteria</taxon>
        <taxon>Bacillati</taxon>
        <taxon>Actinomycetota</taxon>
        <taxon>Actinomycetes</taxon>
        <taxon>Streptosporangiales</taxon>
        <taxon>Streptosporangiaceae</taxon>
        <taxon>Sphaerimonospora</taxon>
    </lineage>
</organism>
<keyword evidence="2" id="KW-1185">Reference proteome</keyword>
<comment type="caution">
    <text evidence="1">The sequence shown here is derived from an EMBL/GenBank/DDBJ whole genome shotgun (WGS) entry which is preliminary data.</text>
</comment>
<dbReference type="Proteomes" id="UP001589870">
    <property type="component" value="Unassembled WGS sequence"/>
</dbReference>
<gene>
    <name evidence="1" type="ORF">ACFHYQ_07710</name>
</gene>
<sequence>MSYRTGTAWLREALVRGLPAGQDECPARLLLPELERAIPAHDLDSARSLGRLAGRADRWGALAREGGSPGRIAEWLGALESGELPAGSARWDVLSVVTDWIECNAPGVSPILAPVNPDDWRNDR</sequence>
<reference evidence="1 2" key="1">
    <citation type="submission" date="2024-09" db="EMBL/GenBank/DDBJ databases">
        <authorList>
            <person name="Sun Q."/>
            <person name="Mori K."/>
        </authorList>
    </citation>
    <scope>NUCLEOTIDE SEQUENCE [LARGE SCALE GENOMIC DNA]</scope>
    <source>
        <strain evidence="1 2">TBRC 1851</strain>
    </source>
</reference>
<evidence type="ECO:0000313" key="2">
    <source>
        <dbReference type="Proteomes" id="UP001589870"/>
    </source>
</evidence>
<accession>A0ABV6U2T2</accession>
<dbReference type="RefSeq" id="WP_394300394.1">
    <property type="nucleotide sequence ID" value="NZ_JBHMQT010000011.1"/>
</dbReference>
<proteinExistence type="predicted"/>
<dbReference type="EMBL" id="JBHMQT010000011">
    <property type="protein sequence ID" value="MFC0862180.1"/>
    <property type="molecule type" value="Genomic_DNA"/>
</dbReference>
<name>A0ABV6U2T2_9ACTN</name>
<evidence type="ECO:0000313" key="1">
    <source>
        <dbReference type="EMBL" id="MFC0862180.1"/>
    </source>
</evidence>
<protein>
    <submittedName>
        <fullName evidence="1">Uncharacterized protein</fullName>
    </submittedName>
</protein>